<evidence type="ECO:0000313" key="3">
    <source>
        <dbReference type="Proteomes" id="UP001163046"/>
    </source>
</evidence>
<feature type="compositionally biased region" description="Basic and acidic residues" evidence="1">
    <location>
        <begin position="359"/>
        <end position="378"/>
    </location>
</feature>
<accession>A0A9W9YMI8</accession>
<proteinExistence type="predicted"/>
<feature type="compositionally biased region" description="Polar residues" evidence="1">
    <location>
        <begin position="346"/>
        <end position="355"/>
    </location>
</feature>
<protein>
    <submittedName>
        <fullName evidence="2">Uncharacterized protein</fullName>
    </submittedName>
</protein>
<evidence type="ECO:0000313" key="2">
    <source>
        <dbReference type="EMBL" id="KAJ7353908.1"/>
    </source>
</evidence>
<reference evidence="2" key="1">
    <citation type="submission" date="2023-01" db="EMBL/GenBank/DDBJ databases">
        <title>Genome assembly of the deep-sea coral Lophelia pertusa.</title>
        <authorList>
            <person name="Herrera S."/>
            <person name="Cordes E."/>
        </authorList>
    </citation>
    <scope>NUCLEOTIDE SEQUENCE</scope>
    <source>
        <strain evidence="2">USNM1676648</strain>
        <tissue evidence="2">Polyp</tissue>
    </source>
</reference>
<dbReference type="AlphaFoldDB" id="A0A9W9YMI8"/>
<dbReference type="Proteomes" id="UP001163046">
    <property type="component" value="Unassembled WGS sequence"/>
</dbReference>
<gene>
    <name evidence="2" type="ORF">OS493_031615</name>
</gene>
<keyword evidence="3" id="KW-1185">Reference proteome</keyword>
<comment type="caution">
    <text evidence="2">The sequence shown here is derived from an EMBL/GenBank/DDBJ whole genome shotgun (WGS) entry which is preliminary data.</text>
</comment>
<evidence type="ECO:0000256" key="1">
    <source>
        <dbReference type="SAM" id="MobiDB-lite"/>
    </source>
</evidence>
<sequence length="630" mass="70680">MSRFMFSKIALSLFQPSNSGKISTLSVQRNYLSLTVVHPVKARLTLWRKDRCIKQNIQLVQTAERNGLTDWTVRQDTFSEEPVENSSPCSVGDRFFWPAIDHLAKKYHVTCHTDVSSTDDPQDVSDAYCELMGDCQMKEMCSQISSEETERNEALRNCLSATTLENLTVVSEISRQFHGDGIQGTISLPGDDVTVMDPSKAETSSFANSSESQSLHQEIISSNYQQTEAEIQSQDLTLTAPDLAAGEANPLTRGEEKPMAKTEDDDNVLGRLLFEEKRKSRRSIMAELQQSLKKKETTSQLHFLENEQGPSDEAIQTSFDVVIDPKKTETSDMDHLQQIRTHKDSTSTSFEQPPFNSEADVRSKNLKPWSHDDESRATDDDIASGRIVLKKHSTSRNACIANLQDPNIEEISPKSDNLEVEKGLASETTHGNEDSVEDLSHCEMKLGMAGTVKILLRGRQHTQGCEKSDQGRQKVTCTDNHEDFAASNEGESSSVLGTGLKNGKEDYYLEHRNILETTTAAISKDEKQTDLDTATNNLRPKIVDGSTGVHQSQSVRRFIEHDVTKHQLQNNIHEFQRGTKLTATEVDMDKGTSQLKRDKTTLCRKEMGERREKATKIKISHQEINTFHNP</sequence>
<name>A0A9W9YMI8_9CNID</name>
<feature type="region of interest" description="Disordered" evidence="1">
    <location>
        <begin position="340"/>
        <end position="378"/>
    </location>
</feature>
<organism evidence="2 3">
    <name type="scientific">Desmophyllum pertusum</name>
    <dbReference type="NCBI Taxonomy" id="174260"/>
    <lineage>
        <taxon>Eukaryota</taxon>
        <taxon>Metazoa</taxon>
        <taxon>Cnidaria</taxon>
        <taxon>Anthozoa</taxon>
        <taxon>Hexacorallia</taxon>
        <taxon>Scleractinia</taxon>
        <taxon>Caryophylliina</taxon>
        <taxon>Caryophylliidae</taxon>
        <taxon>Desmophyllum</taxon>
    </lineage>
</organism>
<dbReference type="EMBL" id="MU827338">
    <property type="protein sequence ID" value="KAJ7353908.1"/>
    <property type="molecule type" value="Genomic_DNA"/>
</dbReference>